<dbReference type="Pfam" id="PF03456">
    <property type="entry name" value="uDENN"/>
    <property type="match status" value="1"/>
</dbReference>
<proteinExistence type="predicted"/>
<dbReference type="SMART" id="SM00801">
    <property type="entry name" value="dDENN"/>
    <property type="match status" value="1"/>
</dbReference>
<dbReference type="EMBL" id="BLLK01000019">
    <property type="protein sequence ID" value="GFH43840.1"/>
    <property type="molecule type" value="Genomic_DNA"/>
</dbReference>
<dbReference type="InterPro" id="IPR005112">
    <property type="entry name" value="dDENN_dom"/>
</dbReference>
<accession>A0AAD3CEX4</accession>
<dbReference type="SMART" id="SM00800">
    <property type="entry name" value="uDENN"/>
    <property type="match status" value="1"/>
</dbReference>
<dbReference type="AlphaFoldDB" id="A0AAD3CEX4"/>
<keyword evidence="5" id="KW-1185">Reference proteome</keyword>
<reference evidence="4 5" key="1">
    <citation type="journal article" date="2021" name="Sci. Rep.">
        <title>The genome of the diatom Chaetoceros tenuissimus carries an ancient integrated fragment of an extant virus.</title>
        <authorList>
            <person name="Hongo Y."/>
            <person name="Kimura K."/>
            <person name="Takaki Y."/>
            <person name="Yoshida Y."/>
            <person name="Baba S."/>
            <person name="Kobayashi G."/>
            <person name="Nagasaki K."/>
            <person name="Hano T."/>
            <person name="Tomaru Y."/>
        </authorList>
    </citation>
    <scope>NUCLEOTIDE SEQUENCE [LARGE SCALE GENOMIC DNA]</scope>
    <source>
        <strain evidence="4 5">NIES-3715</strain>
    </source>
</reference>
<protein>
    <recommendedName>
        <fullName evidence="3">UDENN domain-containing protein</fullName>
    </recommendedName>
</protein>
<evidence type="ECO:0000313" key="5">
    <source>
        <dbReference type="Proteomes" id="UP001054902"/>
    </source>
</evidence>
<evidence type="ECO:0000256" key="2">
    <source>
        <dbReference type="SAM" id="MobiDB-lite"/>
    </source>
</evidence>
<dbReference type="InterPro" id="IPR005113">
    <property type="entry name" value="uDENN_dom"/>
</dbReference>
<name>A0AAD3CEX4_9STRA</name>
<dbReference type="PROSITE" id="PS50211">
    <property type="entry name" value="DENN"/>
    <property type="match status" value="1"/>
</dbReference>
<dbReference type="SMART" id="SM00799">
    <property type="entry name" value="DENN"/>
    <property type="match status" value="1"/>
</dbReference>
<dbReference type="GO" id="GO:0031410">
    <property type="term" value="C:cytoplasmic vesicle"/>
    <property type="evidence" value="ECO:0007669"/>
    <property type="project" value="TreeGrafter"/>
</dbReference>
<dbReference type="GO" id="GO:0032483">
    <property type="term" value="P:regulation of Rab protein signal transduction"/>
    <property type="evidence" value="ECO:0007669"/>
    <property type="project" value="TreeGrafter"/>
</dbReference>
<evidence type="ECO:0000259" key="3">
    <source>
        <dbReference type="PROSITE" id="PS50211"/>
    </source>
</evidence>
<dbReference type="InterPro" id="IPR011990">
    <property type="entry name" value="TPR-like_helical_dom_sf"/>
</dbReference>
<dbReference type="Pfam" id="PF01535">
    <property type="entry name" value="PPR"/>
    <property type="match status" value="1"/>
</dbReference>
<feature type="region of interest" description="Disordered" evidence="2">
    <location>
        <begin position="1167"/>
        <end position="1188"/>
    </location>
</feature>
<dbReference type="InterPro" id="IPR001194">
    <property type="entry name" value="cDENN_dom"/>
</dbReference>
<dbReference type="Proteomes" id="UP001054902">
    <property type="component" value="Unassembled WGS sequence"/>
</dbReference>
<dbReference type="Pfam" id="PF03455">
    <property type="entry name" value="dDENN"/>
    <property type="match status" value="1"/>
</dbReference>
<dbReference type="PANTHER" id="PTHR12296">
    <property type="entry name" value="DENN DOMAIN-CONTAINING PROTEIN 4"/>
    <property type="match status" value="1"/>
</dbReference>
<dbReference type="Gene3D" id="1.25.40.10">
    <property type="entry name" value="Tetratricopeptide repeat domain"/>
    <property type="match status" value="1"/>
</dbReference>
<feature type="region of interest" description="Disordered" evidence="2">
    <location>
        <begin position="783"/>
        <end position="804"/>
    </location>
</feature>
<organism evidence="4 5">
    <name type="scientific">Chaetoceros tenuissimus</name>
    <dbReference type="NCBI Taxonomy" id="426638"/>
    <lineage>
        <taxon>Eukaryota</taxon>
        <taxon>Sar</taxon>
        <taxon>Stramenopiles</taxon>
        <taxon>Ochrophyta</taxon>
        <taxon>Bacillariophyta</taxon>
        <taxon>Coscinodiscophyceae</taxon>
        <taxon>Chaetocerotophycidae</taxon>
        <taxon>Chaetocerotales</taxon>
        <taxon>Chaetocerotaceae</taxon>
        <taxon>Chaetoceros</taxon>
    </lineage>
</organism>
<evidence type="ECO:0000256" key="1">
    <source>
        <dbReference type="PROSITE-ProRule" id="PRU00708"/>
    </source>
</evidence>
<dbReference type="Pfam" id="PF02141">
    <property type="entry name" value="DENN"/>
    <property type="match status" value="1"/>
</dbReference>
<comment type="caution">
    <text evidence="4">The sequence shown here is derived from an EMBL/GenBank/DDBJ whole genome shotgun (WGS) entry which is preliminary data.</text>
</comment>
<feature type="repeat" description="PPR" evidence="1">
    <location>
        <begin position="844"/>
        <end position="878"/>
    </location>
</feature>
<dbReference type="NCBIfam" id="TIGR00756">
    <property type="entry name" value="PPR"/>
    <property type="match status" value="1"/>
</dbReference>
<feature type="region of interest" description="Disordered" evidence="2">
    <location>
        <begin position="933"/>
        <end position="952"/>
    </location>
</feature>
<dbReference type="PROSITE" id="PS51375">
    <property type="entry name" value="PPR"/>
    <property type="match status" value="1"/>
</dbReference>
<feature type="region of interest" description="Disordered" evidence="2">
    <location>
        <begin position="1"/>
        <end position="42"/>
    </location>
</feature>
<evidence type="ECO:0000313" key="4">
    <source>
        <dbReference type="EMBL" id="GFH43840.1"/>
    </source>
</evidence>
<dbReference type="PANTHER" id="PTHR12296:SF21">
    <property type="entry name" value="DENN DOMAIN-CONTAINING PROTEIN 3"/>
    <property type="match status" value="1"/>
</dbReference>
<feature type="compositionally biased region" description="Polar residues" evidence="2">
    <location>
        <begin position="28"/>
        <end position="37"/>
    </location>
</feature>
<dbReference type="Gene3D" id="3.40.50.11500">
    <property type="match status" value="1"/>
</dbReference>
<feature type="domain" description="UDENN" evidence="3">
    <location>
        <begin position="82"/>
        <end position="570"/>
    </location>
</feature>
<feature type="region of interest" description="Disordered" evidence="2">
    <location>
        <begin position="592"/>
        <end position="617"/>
    </location>
</feature>
<dbReference type="Gene3D" id="3.30.450.200">
    <property type="match status" value="1"/>
</dbReference>
<dbReference type="InterPro" id="IPR051696">
    <property type="entry name" value="DENN_Domain_GEFs"/>
</dbReference>
<feature type="compositionally biased region" description="Low complexity" evidence="2">
    <location>
        <begin position="9"/>
        <end position="22"/>
    </location>
</feature>
<dbReference type="InterPro" id="IPR043153">
    <property type="entry name" value="DENN_C"/>
</dbReference>
<gene>
    <name evidence="4" type="ORF">CTEN210_00313</name>
</gene>
<sequence>MTDEPSSPPEISSAPSTESATSLKKVKTPSSSYSTLKQHTKSPAKRLVEYFVVVSSLPRKDNSPSPASPNISFQSQFDEIPQNISIEEDIDDELNFEPVITARYPRYDHVQNPLHQSVAAFCFPSGVISLKSKPCLPKIHYFVMTGGRGTQMYGVCLTTHEPFSVKVKSTGQNIDMYIPKCICILSAYPYLVAFREYLTQLDRTLKKGEMKIPVERYIVNFCSEVPAPPPGSFEVQLQIQDSVIQIWSPPHNQPIAWVSLPFRHLFECLDVDNIITAWHCLALERQVLVVSTQLTLLTTCCEILTSLLFPMRWSHAYIPLLPRFLCPILNAPMAFLVGLDKQYLAEAYQHLSPECIVIDLDTNQVQFGPGTPELPKLPSALKLYLEAKLRENAGMVYREARSLRKDDDFSDRGQHLLPHVKVMADHMWESKLSLYDEAFHLAFTKESRSPDFLNGNDNSALENESGNYGMGLGSQNFKQSRWDAVQEAFLGCYIELLQKYRKCLVFPSKDEKNSPSDGSSSGSGYGGAGFRSREFIKSNRADKRQFLGELIKTQMFDEFITKRLYGVSASDIVFFDDAIAKYIKRKYNPLDMSAHPSMNQGEDSSVPVKDRPNSAPVKRSMRSFMNRVKGSTEFHDDGSPLLQSAKVRRKLKTIVPPEPSGEGLEAEEGEETFGYTYPTFPTKFEKELFNAPRPLPPAVLAEFDRQQDDAAMFRRKLKTNMRRRDVSAMSKDETSPESTTFTVFFVAFTAMIGKELIELSQNLHECEDERQILATYTTDTLDMDSDVSSQPDKDGDDTSSFGGSRFKETLSMAKIEEAKATAGAQVQLAFELLDIMKERNVKADPVAYKCLIDACGRCGDTERATELLTRMHRDGIVADGVVYSCLVSAFSVESTYGNLMNNMGVGNSQHIPTWANTTGAELDWNRLRNNSFRIPGQENQDDEEYGEEGAPKTRAGKIRNRVSKFIGSRMSSTGEDGDKEEKVNAAELLGDAATQERFVSEPVANQIGFGENLLELVYPDISIDTDNERCPKCDTMMIDDEVVAGWSPDPNDYCTTCITCQNKFVPKFCVQSTSQTFTGSKGLGTPLICERLSPWVLEKELRTKMHDIQGAEDLLDPEWRDQETKNAVLWWNLILSFMRYRLPFTFLLQGSFPGGLISPLPSMEDTMSVHDDDPLEAGVDPSYSYDSL</sequence>
<dbReference type="InterPro" id="IPR002885">
    <property type="entry name" value="PPR_rpt"/>
</dbReference>
<dbReference type="InterPro" id="IPR037516">
    <property type="entry name" value="Tripartite_DENN"/>
</dbReference>